<feature type="short sequence motif" description="GXSXG" evidence="2">
    <location>
        <begin position="44"/>
        <end position="48"/>
    </location>
</feature>
<proteinExistence type="predicted"/>
<gene>
    <name evidence="4" type="ORF">FB458_2691</name>
</gene>
<comment type="caution">
    <text evidence="4">The sequence shown here is derived from an EMBL/GenBank/DDBJ whole genome shotgun (WGS) entry which is preliminary data.</text>
</comment>
<evidence type="ECO:0000256" key="1">
    <source>
        <dbReference type="ARBA" id="ARBA00023098"/>
    </source>
</evidence>
<reference evidence="4 5" key="1">
    <citation type="submission" date="2019-06" db="EMBL/GenBank/DDBJ databases">
        <title>Sequencing the genomes of 1000 actinobacteria strains.</title>
        <authorList>
            <person name="Klenk H.-P."/>
        </authorList>
    </citation>
    <scope>NUCLEOTIDE SEQUENCE [LARGE SCALE GENOMIC DNA]</scope>
    <source>
        <strain evidence="4 5">DSM 18607</strain>
    </source>
</reference>
<dbReference type="Proteomes" id="UP000317893">
    <property type="component" value="Unassembled WGS sequence"/>
</dbReference>
<keyword evidence="5" id="KW-1185">Reference proteome</keyword>
<dbReference type="InterPro" id="IPR002641">
    <property type="entry name" value="PNPLA_dom"/>
</dbReference>
<accession>A0A542E2R6</accession>
<comment type="caution">
    <text evidence="2">Lacks conserved residue(s) required for the propagation of feature annotation.</text>
</comment>
<feature type="short sequence motif" description="DGA/G" evidence="2">
    <location>
        <begin position="206"/>
        <end position="208"/>
    </location>
</feature>
<keyword evidence="2" id="KW-0442">Lipid degradation</keyword>
<feature type="domain" description="PNPLA" evidence="3">
    <location>
        <begin position="9"/>
        <end position="219"/>
    </location>
</feature>
<protein>
    <submittedName>
        <fullName evidence="4">NTE family protein</fullName>
    </submittedName>
</protein>
<dbReference type="GO" id="GO:0016042">
    <property type="term" value="P:lipid catabolic process"/>
    <property type="evidence" value="ECO:0007669"/>
    <property type="project" value="UniProtKB-UniRule"/>
</dbReference>
<dbReference type="OrthoDB" id="2339873at2"/>
<dbReference type="SUPFAM" id="SSF52151">
    <property type="entry name" value="FabD/lysophospholipase-like"/>
    <property type="match status" value="1"/>
</dbReference>
<feature type="active site" description="Nucleophile" evidence="2">
    <location>
        <position position="46"/>
    </location>
</feature>
<name>A0A542E2R6_9MICO</name>
<dbReference type="GO" id="GO:0016787">
    <property type="term" value="F:hydrolase activity"/>
    <property type="evidence" value="ECO:0007669"/>
    <property type="project" value="UniProtKB-UniRule"/>
</dbReference>
<dbReference type="RefSeq" id="WP_141848924.1">
    <property type="nucleotide sequence ID" value="NZ_BAAAPR010000009.1"/>
</dbReference>
<dbReference type="Pfam" id="PF01734">
    <property type="entry name" value="Patatin"/>
    <property type="match status" value="1"/>
</dbReference>
<evidence type="ECO:0000259" key="3">
    <source>
        <dbReference type="PROSITE" id="PS51635"/>
    </source>
</evidence>
<evidence type="ECO:0000313" key="4">
    <source>
        <dbReference type="EMBL" id="TQJ09579.1"/>
    </source>
</evidence>
<keyword evidence="1 2" id="KW-0443">Lipid metabolism</keyword>
<dbReference type="PROSITE" id="PS51635">
    <property type="entry name" value="PNPLA"/>
    <property type="match status" value="1"/>
</dbReference>
<feature type="active site" description="Proton acceptor" evidence="2">
    <location>
        <position position="206"/>
    </location>
</feature>
<dbReference type="Gene3D" id="3.40.1090.10">
    <property type="entry name" value="Cytosolic phospholipase A2 catalytic domain"/>
    <property type="match status" value="2"/>
</dbReference>
<dbReference type="AlphaFoldDB" id="A0A542E2R6"/>
<sequence length="325" mass="34131">MTRPRRGLVVGGGGVLGAAWAVGALTALEETLGVDVREVDELVGTSAGSVLVTLLAAGVSVAQIRTHQLEGHVDEGPLAGFTWDYESATGGDRPPTPRAGLGSPVLLRKGIRELRQLPPTAVLAAFLPEGRGRLDSVGAMVRHVVPSGWPPRAGLTVAAVDYDAGVRVPFGREGAPVVDAAEAVMASCAIPGWYEPVRIGERRFIDGGTWSSTNLDLLVGRGLDEVFVLAPQVSFDSDAPSALVSRLERQWRNRVTARALKEVAVLHADGAEVTMIGPGHEDLEAMGGNLMDVSRRPTVVITSLRTSLAALADPAELPEPRSDSL</sequence>
<evidence type="ECO:0000256" key="2">
    <source>
        <dbReference type="PROSITE-ProRule" id="PRU01161"/>
    </source>
</evidence>
<keyword evidence="2" id="KW-0378">Hydrolase</keyword>
<organism evidence="4 5">
    <name type="scientific">Lapillicoccus jejuensis</name>
    <dbReference type="NCBI Taxonomy" id="402171"/>
    <lineage>
        <taxon>Bacteria</taxon>
        <taxon>Bacillati</taxon>
        <taxon>Actinomycetota</taxon>
        <taxon>Actinomycetes</taxon>
        <taxon>Micrococcales</taxon>
        <taxon>Intrasporangiaceae</taxon>
        <taxon>Lapillicoccus</taxon>
    </lineage>
</organism>
<evidence type="ECO:0000313" key="5">
    <source>
        <dbReference type="Proteomes" id="UP000317893"/>
    </source>
</evidence>
<dbReference type="InterPro" id="IPR016035">
    <property type="entry name" value="Acyl_Trfase/lysoPLipase"/>
</dbReference>
<dbReference type="EMBL" id="VFMN01000001">
    <property type="protein sequence ID" value="TQJ09579.1"/>
    <property type="molecule type" value="Genomic_DNA"/>
</dbReference>